<evidence type="ECO:0000313" key="3">
    <source>
        <dbReference type="Proteomes" id="UP001183388"/>
    </source>
</evidence>
<evidence type="ECO:0000313" key="2">
    <source>
        <dbReference type="EMBL" id="MDT0309762.1"/>
    </source>
</evidence>
<evidence type="ECO:0008006" key="4">
    <source>
        <dbReference type="Google" id="ProtNLM"/>
    </source>
</evidence>
<dbReference type="RefSeq" id="WP_311632727.1">
    <property type="nucleotide sequence ID" value="NZ_JAVREN010000046.1"/>
</dbReference>
<organism evidence="2 3">
    <name type="scientific">Streptomyces boetiae</name>
    <dbReference type="NCBI Taxonomy" id="3075541"/>
    <lineage>
        <taxon>Bacteria</taxon>
        <taxon>Bacillati</taxon>
        <taxon>Actinomycetota</taxon>
        <taxon>Actinomycetes</taxon>
        <taxon>Kitasatosporales</taxon>
        <taxon>Streptomycetaceae</taxon>
        <taxon>Streptomyces</taxon>
    </lineage>
</organism>
<protein>
    <recommendedName>
        <fullName evidence="4">NlpC/P60 domain-containing protein</fullName>
    </recommendedName>
</protein>
<gene>
    <name evidence="2" type="ORF">RM780_22795</name>
</gene>
<accession>A0ABU2LE32</accession>
<dbReference type="EMBL" id="JAVREN010000046">
    <property type="protein sequence ID" value="MDT0309762.1"/>
    <property type="molecule type" value="Genomic_DNA"/>
</dbReference>
<feature type="compositionally biased region" description="Basic and acidic residues" evidence="1">
    <location>
        <begin position="14"/>
        <end position="28"/>
    </location>
</feature>
<comment type="caution">
    <text evidence="2">The sequence shown here is derived from an EMBL/GenBank/DDBJ whole genome shotgun (WGS) entry which is preliminary data.</text>
</comment>
<proteinExistence type="predicted"/>
<reference evidence="3" key="1">
    <citation type="submission" date="2023-07" db="EMBL/GenBank/DDBJ databases">
        <title>30 novel species of actinomycetes from the DSMZ collection.</title>
        <authorList>
            <person name="Nouioui I."/>
        </authorList>
    </citation>
    <scope>NUCLEOTIDE SEQUENCE [LARGE SCALE GENOMIC DNA]</scope>
    <source>
        <strain evidence="3">DSM 44917</strain>
    </source>
</reference>
<dbReference type="Proteomes" id="UP001183388">
    <property type="component" value="Unassembled WGS sequence"/>
</dbReference>
<evidence type="ECO:0000256" key="1">
    <source>
        <dbReference type="SAM" id="MobiDB-lite"/>
    </source>
</evidence>
<feature type="region of interest" description="Disordered" evidence="1">
    <location>
        <begin position="1"/>
        <end position="36"/>
    </location>
</feature>
<keyword evidence="3" id="KW-1185">Reference proteome</keyword>
<name>A0ABU2LE32_9ACTN</name>
<sequence>MRLPGTEAAGCDDGPERENSPGERRRLSDLGLAHPDDAAPPAGALLFYATGRPAGHVALHLGDDLVASNDILDTWESEGRIALVPRHELTDGRWHLTYLGWAEPGFPGATGTGTL</sequence>